<comment type="caution">
    <text evidence="1">The sequence shown here is derived from an EMBL/GenBank/DDBJ whole genome shotgun (WGS) entry which is preliminary data.</text>
</comment>
<evidence type="ECO:0000313" key="1">
    <source>
        <dbReference type="EMBL" id="GHC65026.1"/>
    </source>
</evidence>
<dbReference type="EMBL" id="BMXI01000018">
    <property type="protein sequence ID" value="GHC65026.1"/>
    <property type="molecule type" value="Genomic_DNA"/>
</dbReference>
<proteinExistence type="predicted"/>
<reference evidence="1" key="2">
    <citation type="submission" date="2020-09" db="EMBL/GenBank/DDBJ databases">
        <authorList>
            <person name="Sun Q."/>
            <person name="Kim S."/>
        </authorList>
    </citation>
    <scope>NUCLEOTIDE SEQUENCE</scope>
    <source>
        <strain evidence="1">KCTC 12988</strain>
    </source>
</reference>
<accession>A0A918TVG6</accession>
<sequence length="76" mass="8792">MSGWTLAMDFAMEGAATLSLMKKLDGVVREVGGRLYPAKDARMSGEFFREGYPQWEELEKLRDVSITSRFWERVRT</sequence>
<keyword evidence="2" id="KW-1185">Reference proteome</keyword>
<protein>
    <submittedName>
        <fullName evidence="1">Uncharacterized protein</fullName>
    </submittedName>
</protein>
<dbReference type="Proteomes" id="UP000644507">
    <property type="component" value="Unassembled WGS sequence"/>
</dbReference>
<gene>
    <name evidence="1" type="ORF">GCM10007100_36060</name>
</gene>
<dbReference type="AlphaFoldDB" id="A0A918TVG6"/>
<reference evidence="1" key="1">
    <citation type="journal article" date="2014" name="Int. J. Syst. Evol. Microbiol.">
        <title>Complete genome sequence of Corynebacterium casei LMG S-19264T (=DSM 44701T), isolated from a smear-ripened cheese.</title>
        <authorList>
            <consortium name="US DOE Joint Genome Institute (JGI-PGF)"/>
            <person name="Walter F."/>
            <person name="Albersmeier A."/>
            <person name="Kalinowski J."/>
            <person name="Ruckert C."/>
        </authorList>
    </citation>
    <scope>NUCLEOTIDE SEQUENCE</scope>
    <source>
        <strain evidence="1">KCTC 12988</strain>
    </source>
</reference>
<name>A0A918TVG6_9BACT</name>
<evidence type="ECO:0000313" key="2">
    <source>
        <dbReference type="Proteomes" id="UP000644507"/>
    </source>
</evidence>
<organism evidence="1 2">
    <name type="scientific">Roseibacillus persicicus</name>
    <dbReference type="NCBI Taxonomy" id="454148"/>
    <lineage>
        <taxon>Bacteria</taxon>
        <taxon>Pseudomonadati</taxon>
        <taxon>Verrucomicrobiota</taxon>
        <taxon>Verrucomicrobiia</taxon>
        <taxon>Verrucomicrobiales</taxon>
        <taxon>Verrucomicrobiaceae</taxon>
        <taxon>Roseibacillus</taxon>
    </lineage>
</organism>